<dbReference type="EMBL" id="JANPWZ010001618">
    <property type="protein sequence ID" value="KAJ3564418.1"/>
    <property type="molecule type" value="Genomic_DNA"/>
</dbReference>
<dbReference type="Proteomes" id="UP001148614">
    <property type="component" value="Unassembled WGS sequence"/>
</dbReference>
<feature type="signal peptide" evidence="1">
    <location>
        <begin position="1"/>
        <end position="21"/>
    </location>
</feature>
<dbReference type="AlphaFoldDB" id="A0A9W8N9Q1"/>
<name>A0A9W8N9Q1_9PEZI</name>
<evidence type="ECO:0000313" key="2">
    <source>
        <dbReference type="EMBL" id="KAJ3564418.1"/>
    </source>
</evidence>
<organism evidence="2 3">
    <name type="scientific">Xylaria arbuscula</name>
    <dbReference type="NCBI Taxonomy" id="114810"/>
    <lineage>
        <taxon>Eukaryota</taxon>
        <taxon>Fungi</taxon>
        <taxon>Dikarya</taxon>
        <taxon>Ascomycota</taxon>
        <taxon>Pezizomycotina</taxon>
        <taxon>Sordariomycetes</taxon>
        <taxon>Xylariomycetidae</taxon>
        <taxon>Xylariales</taxon>
        <taxon>Xylariaceae</taxon>
        <taxon>Xylaria</taxon>
    </lineage>
</organism>
<protein>
    <recommendedName>
        <fullName evidence="4">Lysine-specific metallo-endopeptidase domain-containing protein</fullName>
    </recommendedName>
</protein>
<keyword evidence="3" id="KW-1185">Reference proteome</keyword>
<sequence length="309" mass="33459">MARHIVIMGILLFNFLVIVSSQLNTLVTFKTGKTRGGCDKYLGNLANWYEETNQSVASALAAVALYNDAGPDGALVRKALFEWFRIPQAKYANPNKPKATVQDVINKLNSIADWLDGKYPTTIPMHKTNDNPIVILAVPAYDGKISGGVIPWWAGEYIDVNGYYFTLKKSGGAYCTGGNLGLTATLQLLTIAGEPKSEGMIQTVVICPVAFNSQAPDSYADAVAMTSEGTSLDAVMLKSATLLHEAFHVVFDGLAECADAAKVNVATARKNLENYVYFVAAMHFWQVNDDGISTNWDFVTSGPNDAQKV</sequence>
<gene>
    <name evidence="2" type="ORF">NPX13_g7848</name>
</gene>
<feature type="chain" id="PRO_5040961382" description="Lysine-specific metallo-endopeptidase domain-containing protein" evidence="1">
    <location>
        <begin position="22"/>
        <end position="309"/>
    </location>
</feature>
<dbReference type="InterPro" id="IPR024079">
    <property type="entry name" value="MetalloPept_cat_dom_sf"/>
</dbReference>
<evidence type="ECO:0000256" key="1">
    <source>
        <dbReference type="SAM" id="SignalP"/>
    </source>
</evidence>
<accession>A0A9W8N9Q1</accession>
<reference evidence="2" key="1">
    <citation type="submission" date="2022-07" db="EMBL/GenBank/DDBJ databases">
        <title>Genome Sequence of Xylaria arbuscula.</title>
        <authorList>
            <person name="Buettner E."/>
        </authorList>
    </citation>
    <scope>NUCLEOTIDE SEQUENCE</scope>
    <source>
        <strain evidence="2">VT107</strain>
    </source>
</reference>
<proteinExistence type="predicted"/>
<evidence type="ECO:0008006" key="4">
    <source>
        <dbReference type="Google" id="ProtNLM"/>
    </source>
</evidence>
<evidence type="ECO:0000313" key="3">
    <source>
        <dbReference type="Proteomes" id="UP001148614"/>
    </source>
</evidence>
<dbReference type="GO" id="GO:0008237">
    <property type="term" value="F:metallopeptidase activity"/>
    <property type="evidence" value="ECO:0007669"/>
    <property type="project" value="InterPro"/>
</dbReference>
<dbReference type="Gene3D" id="3.40.390.10">
    <property type="entry name" value="Collagenase (Catalytic Domain)"/>
    <property type="match status" value="1"/>
</dbReference>
<keyword evidence="1" id="KW-0732">Signal</keyword>
<comment type="caution">
    <text evidence="2">The sequence shown here is derived from an EMBL/GenBank/DDBJ whole genome shotgun (WGS) entry which is preliminary data.</text>
</comment>